<name>A0A4R3KDW3_9FIRM</name>
<feature type="binding site" evidence="17">
    <location>
        <position position="9"/>
    </location>
    <ligand>
        <name>[4Fe-4S] cluster</name>
        <dbReference type="ChEBI" id="CHEBI:49883"/>
    </ligand>
</feature>
<comment type="similarity">
    <text evidence="3 17">Belongs to the QueH family.</text>
</comment>
<evidence type="ECO:0000256" key="15">
    <source>
        <dbReference type="ARBA" id="ARBA00031446"/>
    </source>
</evidence>
<dbReference type="Proteomes" id="UP000295188">
    <property type="component" value="Unassembled WGS sequence"/>
</dbReference>
<evidence type="ECO:0000256" key="17">
    <source>
        <dbReference type="HAMAP-Rule" id="MF_02089"/>
    </source>
</evidence>
<dbReference type="GO" id="GO:0046872">
    <property type="term" value="F:metal ion binding"/>
    <property type="evidence" value="ECO:0007669"/>
    <property type="project" value="UniProtKB-KW"/>
</dbReference>
<keyword evidence="10 17" id="KW-0560">Oxidoreductase</keyword>
<evidence type="ECO:0000313" key="18">
    <source>
        <dbReference type="EMBL" id="TCS81496.1"/>
    </source>
</evidence>
<sequence length="206" mass="24507">MKILLHMCCGPCSCYPVRKLRADGHVLTGYFFNPNIHPYKEFKRRLDTAVEFAEKVGLDIAVDKNYDLRTFLRRALSAEKREETLTEKPRCRMCYAWRLHQAAIYAKENGFDAFTSTLFVSPYQLHDVMKEVAEKIAQAEKIPFFYEDFRVGWDEGVTICKELDLYRQPYCGCIFSEEERYNNRWKKENKKKMKKLREQKILMDNV</sequence>
<comment type="pathway">
    <text evidence="2 17">tRNA modification; tRNA-queuosine biosynthesis.</text>
</comment>
<evidence type="ECO:0000256" key="1">
    <source>
        <dbReference type="ARBA" id="ARBA00002268"/>
    </source>
</evidence>
<evidence type="ECO:0000256" key="2">
    <source>
        <dbReference type="ARBA" id="ARBA00004691"/>
    </source>
</evidence>
<keyword evidence="8 17" id="KW-0479">Metal-binding</keyword>
<dbReference type="OrthoDB" id="9801033at2"/>
<feature type="binding site" evidence="17">
    <location>
        <position position="94"/>
    </location>
    <ligand>
        <name>[4Fe-4S] cluster</name>
        <dbReference type="ChEBI" id="CHEBI:49883"/>
    </ligand>
</feature>
<dbReference type="InterPro" id="IPR003828">
    <property type="entry name" value="QueH"/>
</dbReference>
<dbReference type="PANTHER" id="PTHR36701">
    <property type="entry name" value="EPOXYQUEUOSINE REDUCTASE QUEH"/>
    <property type="match status" value="1"/>
</dbReference>
<dbReference type="Pfam" id="PF02677">
    <property type="entry name" value="QueH"/>
    <property type="match status" value="1"/>
</dbReference>
<dbReference type="EC" id="1.17.99.6" evidence="4 17"/>
<evidence type="ECO:0000256" key="6">
    <source>
        <dbReference type="ARBA" id="ARBA00022485"/>
    </source>
</evidence>
<evidence type="ECO:0000256" key="4">
    <source>
        <dbReference type="ARBA" id="ARBA00012622"/>
    </source>
</evidence>
<feature type="binding site" evidence="17">
    <location>
        <position position="91"/>
    </location>
    <ligand>
        <name>[4Fe-4S] cluster</name>
        <dbReference type="ChEBI" id="CHEBI:49883"/>
    </ligand>
</feature>
<dbReference type="GO" id="GO:0052693">
    <property type="term" value="F:epoxyqueuosine reductase activity"/>
    <property type="evidence" value="ECO:0007669"/>
    <property type="project" value="UniProtKB-UniRule"/>
</dbReference>
<dbReference type="PANTHER" id="PTHR36701:SF1">
    <property type="entry name" value="EPOXYQUEUOSINE REDUCTASE QUEH"/>
    <property type="match status" value="1"/>
</dbReference>
<dbReference type="EMBL" id="SMAA01000002">
    <property type="protein sequence ID" value="TCS81496.1"/>
    <property type="molecule type" value="Genomic_DNA"/>
</dbReference>
<comment type="catalytic activity">
    <reaction evidence="16 17">
        <text>epoxyqueuosine(34) in tRNA + AH2 = queuosine(34) in tRNA + A + H2O</text>
        <dbReference type="Rhea" id="RHEA:32159"/>
        <dbReference type="Rhea" id="RHEA-COMP:18571"/>
        <dbReference type="Rhea" id="RHEA-COMP:18582"/>
        <dbReference type="ChEBI" id="CHEBI:13193"/>
        <dbReference type="ChEBI" id="CHEBI:15377"/>
        <dbReference type="ChEBI" id="CHEBI:17499"/>
        <dbReference type="ChEBI" id="CHEBI:194431"/>
        <dbReference type="ChEBI" id="CHEBI:194443"/>
        <dbReference type="EC" id="1.17.99.6"/>
    </reaction>
</comment>
<dbReference type="AlphaFoldDB" id="A0A4R3KDW3"/>
<keyword evidence="11 17" id="KW-0408">Iron</keyword>
<evidence type="ECO:0000256" key="8">
    <source>
        <dbReference type="ARBA" id="ARBA00022723"/>
    </source>
</evidence>
<protein>
    <recommendedName>
        <fullName evidence="5 17">Epoxyqueuosine reductase QueH</fullName>
        <ecNumber evidence="4 17">1.17.99.6</ecNumber>
    </recommendedName>
    <alternativeName>
        <fullName evidence="15 17">Queuosine biosynthesis protein QueH</fullName>
    </alternativeName>
</protein>
<evidence type="ECO:0000256" key="14">
    <source>
        <dbReference type="ARBA" id="ARBA00023284"/>
    </source>
</evidence>
<comment type="function">
    <text evidence="1 17">Catalyzes the conversion of epoxyqueuosine (oQ) to queuosine (Q), which is a hypermodified base found in the wobble positions of tRNA(Asp), tRNA(Asn), tRNA(His) and tRNA(Tyr).</text>
</comment>
<evidence type="ECO:0000256" key="3">
    <source>
        <dbReference type="ARBA" id="ARBA00008207"/>
    </source>
</evidence>
<evidence type="ECO:0000256" key="13">
    <source>
        <dbReference type="ARBA" id="ARBA00023157"/>
    </source>
</evidence>
<feature type="binding site" evidence="17">
    <location>
        <position position="8"/>
    </location>
    <ligand>
        <name>[4Fe-4S] cluster</name>
        <dbReference type="ChEBI" id="CHEBI:49883"/>
    </ligand>
</feature>
<reference evidence="18 19" key="1">
    <citation type="submission" date="2019-03" db="EMBL/GenBank/DDBJ databases">
        <title>Genomic Encyclopedia of Type Strains, Phase IV (KMG-IV): sequencing the most valuable type-strain genomes for metagenomic binning, comparative biology and taxonomic classification.</title>
        <authorList>
            <person name="Goeker M."/>
        </authorList>
    </citation>
    <scope>NUCLEOTIDE SEQUENCE [LARGE SCALE GENOMIC DNA]</scope>
    <source>
        <strain evidence="18 19">DSM 20467</strain>
    </source>
</reference>
<evidence type="ECO:0000256" key="12">
    <source>
        <dbReference type="ARBA" id="ARBA00023014"/>
    </source>
</evidence>
<gene>
    <name evidence="17" type="primary">queH</name>
    <name evidence="18" type="ORF">EDC37_102202</name>
</gene>
<evidence type="ECO:0000256" key="5">
    <source>
        <dbReference type="ARBA" id="ARBA00016895"/>
    </source>
</evidence>
<dbReference type="GO" id="GO:0051539">
    <property type="term" value="F:4 iron, 4 sulfur cluster binding"/>
    <property type="evidence" value="ECO:0007669"/>
    <property type="project" value="UniProtKB-UniRule"/>
</dbReference>
<evidence type="ECO:0000256" key="9">
    <source>
        <dbReference type="ARBA" id="ARBA00022785"/>
    </source>
</evidence>
<comment type="caution">
    <text evidence="18">The sequence shown here is derived from an EMBL/GenBank/DDBJ whole genome shotgun (WGS) entry which is preliminary data.</text>
</comment>
<accession>A0A4R3KDW3</accession>
<keyword evidence="13 17" id="KW-1015">Disulfide bond</keyword>
<evidence type="ECO:0000256" key="16">
    <source>
        <dbReference type="ARBA" id="ARBA00047415"/>
    </source>
</evidence>
<evidence type="ECO:0000313" key="19">
    <source>
        <dbReference type="Proteomes" id="UP000295188"/>
    </source>
</evidence>
<keyword evidence="12 17" id="KW-0411">Iron-sulfur</keyword>
<feature type="disulfide bond" description="Redox-active" evidence="17">
    <location>
        <begin position="171"/>
        <end position="173"/>
    </location>
</feature>
<keyword evidence="19" id="KW-1185">Reference proteome</keyword>
<keyword evidence="6 17" id="KW-0004">4Fe-4S</keyword>
<evidence type="ECO:0000256" key="11">
    <source>
        <dbReference type="ARBA" id="ARBA00023004"/>
    </source>
</evidence>
<dbReference type="GO" id="GO:0008616">
    <property type="term" value="P:tRNA queuosine(34) biosynthetic process"/>
    <property type="evidence" value="ECO:0007669"/>
    <property type="project" value="UniProtKB-UniRule"/>
</dbReference>
<proteinExistence type="inferred from homology"/>
<dbReference type="RefSeq" id="WP_132547428.1">
    <property type="nucleotide sequence ID" value="NZ_SMAA01000002.1"/>
</dbReference>
<keyword evidence="9 17" id="KW-0671">Queuosine biosynthesis</keyword>
<keyword evidence="14 17" id="KW-0676">Redox-active center</keyword>
<evidence type="ECO:0000256" key="10">
    <source>
        <dbReference type="ARBA" id="ARBA00023002"/>
    </source>
</evidence>
<organism evidence="18 19">
    <name type="scientific">Pectinatus cerevisiiphilus</name>
    <dbReference type="NCBI Taxonomy" id="86956"/>
    <lineage>
        <taxon>Bacteria</taxon>
        <taxon>Bacillati</taxon>
        <taxon>Bacillota</taxon>
        <taxon>Negativicutes</taxon>
        <taxon>Selenomonadales</taxon>
        <taxon>Selenomonadaceae</taxon>
        <taxon>Pectinatus</taxon>
    </lineage>
</organism>
<keyword evidence="7 17" id="KW-0819">tRNA processing</keyword>
<evidence type="ECO:0000256" key="7">
    <source>
        <dbReference type="ARBA" id="ARBA00022694"/>
    </source>
</evidence>
<dbReference type="UniPathway" id="UPA00392"/>
<dbReference type="HAMAP" id="MF_02089">
    <property type="entry name" value="QueH"/>
    <property type="match status" value="1"/>
</dbReference>